<dbReference type="AlphaFoldDB" id="A0A9X2I5P9"/>
<evidence type="ECO:0000313" key="1">
    <source>
        <dbReference type="EMBL" id="MCL7748761.1"/>
    </source>
</evidence>
<sequence length="47" mass="5317">MNMKNVKKNLLKSIVLLTFEVDGVSVEGNATVYKLTHSIFSIPFYVK</sequence>
<evidence type="ECO:0000313" key="2">
    <source>
        <dbReference type="Proteomes" id="UP001139150"/>
    </source>
</evidence>
<name>A0A9X2I5P9_9BACI</name>
<protein>
    <submittedName>
        <fullName evidence="1">Uncharacterized protein</fullName>
    </submittedName>
</protein>
<gene>
    <name evidence="1" type="ORF">MF646_16685</name>
</gene>
<dbReference type="RefSeq" id="WP_250097650.1">
    <property type="nucleotide sequence ID" value="NZ_JAKRYL010000019.1"/>
</dbReference>
<organism evidence="1 2">
    <name type="scientific">Halalkalibacter alkaliphilus</name>
    <dbReference type="NCBI Taxonomy" id="2917993"/>
    <lineage>
        <taxon>Bacteria</taxon>
        <taxon>Bacillati</taxon>
        <taxon>Bacillota</taxon>
        <taxon>Bacilli</taxon>
        <taxon>Bacillales</taxon>
        <taxon>Bacillaceae</taxon>
        <taxon>Halalkalibacter</taxon>
    </lineage>
</organism>
<dbReference type="EMBL" id="JAKRYL010000019">
    <property type="protein sequence ID" value="MCL7748761.1"/>
    <property type="molecule type" value="Genomic_DNA"/>
</dbReference>
<accession>A0A9X2I5P9</accession>
<keyword evidence="2" id="KW-1185">Reference proteome</keyword>
<comment type="caution">
    <text evidence="1">The sequence shown here is derived from an EMBL/GenBank/DDBJ whole genome shotgun (WGS) entry which is preliminary data.</text>
</comment>
<proteinExistence type="predicted"/>
<reference evidence="1" key="1">
    <citation type="submission" date="2022-02" db="EMBL/GenBank/DDBJ databases">
        <title>Halalkalibacter sp. nov. isolated from Lonar Lake, India.</title>
        <authorList>
            <person name="Joshi A."/>
            <person name="Thite S."/>
            <person name="Lodha T."/>
        </authorList>
    </citation>
    <scope>NUCLEOTIDE SEQUENCE</scope>
    <source>
        <strain evidence="1">MEB205</strain>
    </source>
</reference>
<dbReference type="Proteomes" id="UP001139150">
    <property type="component" value="Unassembled WGS sequence"/>
</dbReference>